<organism evidence="2 3">
    <name type="scientific">Drosophila willistoni</name>
    <name type="common">Fruit fly</name>
    <dbReference type="NCBI Taxonomy" id="7260"/>
    <lineage>
        <taxon>Eukaryota</taxon>
        <taxon>Metazoa</taxon>
        <taxon>Ecdysozoa</taxon>
        <taxon>Arthropoda</taxon>
        <taxon>Hexapoda</taxon>
        <taxon>Insecta</taxon>
        <taxon>Pterygota</taxon>
        <taxon>Neoptera</taxon>
        <taxon>Endopterygota</taxon>
        <taxon>Diptera</taxon>
        <taxon>Brachycera</taxon>
        <taxon>Muscomorpha</taxon>
        <taxon>Ephydroidea</taxon>
        <taxon>Drosophilidae</taxon>
        <taxon>Drosophila</taxon>
        <taxon>Sophophora</taxon>
    </lineage>
</organism>
<protein>
    <submittedName>
        <fullName evidence="2">Uncharacterized protein</fullName>
    </submittedName>
</protein>
<proteinExistence type="predicted"/>
<name>B4N6M6_DROWI</name>
<evidence type="ECO:0000313" key="2">
    <source>
        <dbReference type="EMBL" id="EDW80015.2"/>
    </source>
</evidence>
<dbReference type="eggNOG" id="ENOG502TATQ">
    <property type="taxonomic scope" value="Eukaryota"/>
</dbReference>
<dbReference type="InParanoid" id="B4N6M6"/>
<dbReference type="Proteomes" id="UP000007798">
    <property type="component" value="Unassembled WGS sequence"/>
</dbReference>
<dbReference type="GO" id="GO:0010792">
    <property type="term" value="P:DNA double-strand break processing involved in repair via single-strand annealing"/>
    <property type="evidence" value="ECO:0007669"/>
    <property type="project" value="EnsemblMetazoa"/>
</dbReference>
<gene>
    <name evidence="2" type="primary">Dwil\GK12289</name>
    <name evidence="2" type="ORF">Dwil_GK12289</name>
</gene>
<feature type="compositionally biased region" description="Polar residues" evidence="1">
    <location>
        <begin position="350"/>
        <end position="371"/>
    </location>
</feature>
<keyword evidence="3" id="KW-1185">Reference proteome</keyword>
<dbReference type="OrthoDB" id="5801062at2759"/>
<dbReference type="GO" id="GO:0000724">
    <property type="term" value="P:double-strand break repair via homologous recombination"/>
    <property type="evidence" value="ECO:0007669"/>
    <property type="project" value="EnsemblMetazoa"/>
</dbReference>
<dbReference type="AlphaFoldDB" id="B4N6M6"/>
<evidence type="ECO:0000256" key="1">
    <source>
        <dbReference type="SAM" id="MobiDB-lite"/>
    </source>
</evidence>
<sequence length="500" mass="56685">MTCGLCFDQGDAGSTVKCLLNALESIKAHVLMLQKTSSNDAKTISDLQTRNEKLHKALELRQKEIDSRINPNIHVDKKMKFSPIKKTDSPLPQSQNSLNMNIAINSFEISPSDDELIEDEDETIAETESATKRTPRKLCRKLDVKNVENVQPAINWMGKTPNSQSLNKLSLTRRSSKLKQTRLQFQPDKQSQQEVIVESPNLFTSLKQAKQSQTRSLLQKNVKDIDFAFNNDSSNSTTGQQPYFDLEKVDEDELLQLSEQSMLPPPATLPTIKTSNTTSDSLILLTPSSQDIVFLDDSSDDISNLGTMDLMAEVMKEDQTKALELYEQRMIQQQKHKTSTATNILARPSTQTCVKEEPQSQTGPDAGNESTKLPEEIERYIADDVKEEEKANESAEMVEEPFPRPQVIKQEKELTLKEKYNIECEECEKLINFMGANLNEEKIRGYLSRCRHQNNAPLTPPGFWNPLMVSLAPDDPRNEVLIDTRFKSKDQPHKQQKSKK</sequence>
<accession>B4N6M6</accession>
<dbReference type="FunCoup" id="B4N6M6">
    <property type="interactions" value="58"/>
</dbReference>
<dbReference type="HOGENOM" id="CLU_622997_0_0_1"/>
<reference evidence="2 3" key="1">
    <citation type="journal article" date="2007" name="Nature">
        <title>Evolution of genes and genomes on the Drosophila phylogeny.</title>
        <authorList>
            <consortium name="Drosophila 12 Genomes Consortium"/>
            <person name="Clark A.G."/>
            <person name="Eisen M.B."/>
            <person name="Smith D.R."/>
            <person name="Bergman C.M."/>
            <person name="Oliver B."/>
            <person name="Markow T.A."/>
            <person name="Kaufman T.C."/>
            <person name="Kellis M."/>
            <person name="Gelbart W."/>
            <person name="Iyer V.N."/>
            <person name="Pollard D.A."/>
            <person name="Sackton T.B."/>
            <person name="Larracuente A.M."/>
            <person name="Singh N.D."/>
            <person name="Abad J.P."/>
            <person name="Abt D.N."/>
            <person name="Adryan B."/>
            <person name="Aguade M."/>
            <person name="Akashi H."/>
            <person name="Anderson W.W."/>
            <person name="Aquadro C.F."/>
            <person name="Ardell D.H."/>
            <person name="Arguello R."/>
            <person name="Artieri C.G."/>
            <person name="Barbash D.A."/>
            <person name="Barker D."/>
            <person name="Barsanti P."/>
            <person name="Batterham P."/>
            <person name="Batzoglou S."/>
            <person name="Begun D."/>
            <person name="Bhutkar A."/>
            <person name="Blanco E."/>
            <person name="Bosak S.A."/>
            <person name="Bradley R.K."/>
            <person name="Brand A.D."/>
            <person name="Brent M.R."/>
            <person name="Brooks A.N."/>
            <person name="Brown R.H."/>
            <person name="Butlin R.K."/>
            <person name="Caggese C."/>
            <person name="Calvi B.R."/>
            <person name="Bernardo de Carvalho A."/>
            <person name="Caspi A."/>
            <person name="Castrezana S."/>
            <person name="Celniker S.E."/>
            <person name="Chang J.L."/>
            <person name="Chapple C."/>
            <person name="Chatterji S."/>
            <person name="Chinwalla A."/>
            <person name="Civetta A."/>
            <person name="Clifton S.W."/>
            <person name="Comeron J.M."/>
            <person name="Costello J.C."/>
            <person name="Coyne J.A."/>
            <person name="Daub J."/>
            <person name="David R.G."/>
            <person name="Delcher A.L."/>
            <person name="Delehaunty K."/>
            <person name="Do C.B."/>
            <person name="Ebling H."/>
            <person name="Edwards K."/>
            <person name="Eickbush T."/>
            <person name="Evans J.D."/>
            <person name="Filipski A."/>
            <person name="Findeiss S."/>
            <person name="Freyhult E."/>
            <person name="Fulton L."/>
            <person name="Fulton R."/>
            <person name="Garcia A.C."/>
            <person name="Gardiner A."/>
            <person name="Garfield D.A."/>
            <person name="Garvin B.E."/>
            <person name="Gibson G."/>
            <person name="Gilbert D."/>
            <person name="Gnerre S."/>
            <person name="Godfrey J."/>
            <person name="Good R."/>
            <person name="Gotea V."/>
            <person name="Gravely B."/>
            <person name="Greenberg A.J."/>
            <person name="Griffiths-Jones S."/>
            <person name="Gross S."/>
            <person name="Guigo R."/>
            <person name="Gustafson E.A."/>
            <person name="Haerty W."/>
            <person name="Hahn M.W."/>
            <person name="Halligan D.L."/>
            <person name="Halpern A.L."/>
            <person name="Halter G.M."/>
            <person name="Han M.V."/>
            <person name="Heger A."/>
            <person name="Hillier L."/>
            <person name="Hinrichs A.S."/>
            <person name="Holmes I."/>
            <person name="Hoskins R.A."/>
            <person name="Hubisz M.J."/>
            <person name="Hultmark D."/>
            <person name="Huntley M.A."/>
            <person name="Jaffe D.B."/>
            <person name="Jagadeeshan S."/>
            <person name="Jeck W.R."/>
            <person name="Johnson J."/>
            <person name="Jones C.D."/>
            <person name="Jordan W.C."/>
            <person name="Karpen G.H."/>
            <person name="Kataoka E."/>
            <person name="Keightley P.D."/>
            <person name="Kheradpour P."/>
            <person name="Kirkness E.F."/>
            <person name="Koerich L.B."/>
            <person name="Kristiansen K."/>
            <person name="Kudrna D."/>
            <person name="Kulathinal R.J."/>
            <person name="Kumar S."/>
            <person name="Kwok R."/>
            <person name="Lander E."/>
            <person name="Langley C.H."/>
            <person name="Lapoint R."/>
            <person name="Lazzaro B.P."/>
            <person name="Lee S.J."/>
            <person name="Levesque L."/>
            <person name="Li R."/>
            <person name="Lin C.F."/>
            <person name="Lin M.F."/>
            <person name="Lindblad-Toh K."/>
            <person name="Llopart A."/>
            <person name="Long M."/>
            <person name="Low L."/>
            <person name="Lozovsky E."/>
            <person name="Lu J."/>
            <person name="Luo M."/>
            <person name="Machado C.A."/>
            <person name="Makalowski W."/>
            <person name="Marzo M."/>
            <person name="Matsuda M."/>
            <person name="Matzkin L."/>
            <person name="McAllister B."/>
            <person name="McBride C.S."/>
            <person name="McKernan B."/>
            <person name="McKernan K."/>
            <person name="Mendez-Lago M."/>
            <person name="Minx P."/>
            <person name="Mollenhauer M.U."/>
            <person name="Montooth K."/>
            <person name="Mount S.M."/>
            <person name="Mu X."/>
            <person name="Myers E."/>
            <person name="Negre B."/>
            <person name="Newfeld S."/>
            <person name="Nielsen R."/>
            <person name="Noor M.A."/>
            <person name="O'Grady P."/>
            <person name="Pachter L."/>
            <person name="Papaceit M."/>
            <person name="Parisi M.J."/>
            <person name="Parisi M."/>
            <person name="Parts L."/>
            <person name="Pedersen J.S."/>
            <person name="Pesole G."/>
            <person name="Phillippy A.M."/>
            <person name="Ponting C.P."/>
            <person name="Pop M."/>
            <person name="Porcelli D."/>
            <person name="Powell J.R."/>
            <person name="Prohaska S."/>
            <person name="Pruitt K."/>
            <person name="Puig M."/>
            <person name="Quesneville H."/>
            <person name="Ram K.R."/>
            <person name="Rand D."/>
            <person name="Rasmussen M.D."/>
            <person name="Reed L.K."/>
            <person name="Reenan R."/>
            <person name="Reily A."/>
            <person name="Remington K.A."/>
            <person name="Rieger T.T."/>
            <person name="Ritchie M.G."/>
            <person name="Robin C."/>
            <person name="Rogers Y.H."/>
            <person name="Rohde C."/>
            <person name="Rozas J."/>
            <person name="Rubenfield M.J."/>
            <person name="Ruiz A."/>
            <person name="Russo S."/>
            <person name="Salzberg S.L."/>
            <person name="Sanchez-Gracia A."/>
            <person name="Saranga D.J."/>
            <person name="Sato H."/>
            <person name="Schaeffer S.W."/>
            <person name="Schatz M.C."/>
            <person name="Schlenke T."/>
            <person name="Schwartz R."/>
            <person name="Segarra C."/>
            <person name="Singh R.S."/>
            <person name="Sirot L."/>
            <person name="Sirota M."/>
            <person name="Sisneros N.B."/>
            <person name="Smith C.D."/>
            <person name="Smith T.F."/>
            <person name="Spieth J."/>
            <person name="Stage D.E."/>
            <person name="Stark A."/>
            <person name="Stephan W."/>
            <person name="Strausberg R.L."/>
            <person name="Strempel S."/>
            <person name="Sturgill D."/>
            <person name="Sutton G."/>
            <person name="Sutton G.G."/>
            <person name="Tao W."/>
            <person name="Teichmann S."/>
            <person name="Tobari Y.N."/>
            <person name="Tomimura Y."/>
            <person name="Tsolas J.M."/>
            <person name="Valente V.L."/>
            <person name="Venter E."/>
            <person name="Venter J.C."/>
            <person name="Vicario S."/>
            <person name="Vieira F.G."/>
            <person name="Vilella A.J."/>
            <person name="Villasante A."/>
            <person name="Walenz B."/>
            <person name="Wang J."/>
            <person name="Wasserman M."/>
            <person name="Watts T."/>
            <person name="Wilson D."/>
            <person name="Wilson R.K."/>
            <person name="Wing R.A."/>
            <person name="Wolfner M.F."/>
            <person name="Wong A."/>
            <person name="Wong G.K."/>
            <person name="Wu C.I."/>
            <person name="Wu G."/>
            <person name="Yamamoto D."/>
            <person name="Yang H.P."/>
            <person name="Yang S.P."/>
            <person name="Yorke J.A."/>
            <person name="Yoshida K."/>
            <person name="Zdobnov E."/>
            <person name="Zhang P."/>
            <person name="Zhang Y."/>
            <person name="Zimin A.V."/>
            <person name="Baldwin J."/>
            <person name="Abdouelleil A."/>
            <person name="Abdulkadir J."/>
            <person name="Abebe A."/>
            <person name="Abera B."/>
            <person name="Abreu J."/>
            <person name="Acer S.C."/>
            <person name="Aftuck L."/>
            <person name="Alexander A."/>
            <person name="An P."/>
            <person name="Anderson E."/>
            <person name="Anderson S."/>
            <person name="Arachi H."/>
            <person name="Azer M."/>
            <person name="Bachantsang P."/>
            <person name="Barry A."/>
            <person name="Bayul T."/>
            <person name="Berlin A."/>
            <person name="Bessette D."/>
            <person name="Bloom T."/>
            <person name="Blye J."/>
            <person name="Boguslavskiy L."/>
            <person name="Bonnet C."/>
            <person name="Boukhgalter B."/>
            <person name="Bourzgui I."/>
            <person name="Brown A."/>
            <person name="Cahill P."/>
            <person name="Channer S."/>
            <person name="Cheshatsang Y."/>
            <person name="Chuda L."/>
            <person name="Citroen M."/>
            <person name="Collymore A."/>
            <person name="Cooke P."/>
            <person name="Costello M."/>
            <person name="D'Aco K."/>
            <person name="Daza R."/>
            <person name="De Haan G."/>
            <person name="DeGray S."/>
            <person name="DeMaso C."/>
            <person name="Dhargay N."/>
            <person name="Dooley K."/>
            <person name="Dooley E."/>
            <person name="Doricent M."/>
            <person name="Dorje P."/>
            <person name="Dorjee K."/>
            <person name="Dupes A."/>
            <person name="Elong R."/>
            <person name="Falk J."/>
            <person name="Farina A."/>
            <person name="Faro S."/>
            <person name="Ferguson D."/>
            <person name="Fisher S."/>
            <person name="Foley C.D."/>
            <person name="Franke A."/>
            <person name="Friedrich D."/>
            <person name="Gadbois L."/>
            <person name="Gearin G."/>
            <person name="Gearin C.R."/>
            <person name="Giannoukos G."/>
            <person name="Goode T."/>
            <person name="Graham J."/>
            <person name="Grandbois E."/>
            <person name="Grewal S."/>
            <person name="Gyaltsen K."/>
            <person name="Hafez N."/>
            <person name="Hagos B."/>
            <person name="Hall J."/>
            <person name="Henson C."/>
            <person name="Hollinger A."/>
            <person name="Honan T."/>
            <person name="Huard M.D."/>
            <person name="Hughes L."/>
            <person name="Hurhula B."/>
            <person name="Husby M.E."/>
            <person name="Kamat A."/>
            <person name="Kanga B."/>
            <person name="Kashin S."/>
            <person name="Khazanovich D."/>
            <person name="Kisner P."/>
            <person name="Lance K."/>
            <person name="Lara M."/>
            <person name="Lee W."/>
            <person name="Lennon N."/>
            <person name="Letendre F."/>
            <person name="LeVine R."/>
            <person name="Lipovsky A."/>
            <person name="Liu X."/>
            <person name="Liu J."/>
            <person name="Liu S."/>
            <person name="Lokyitsang T."/>
            <person name="Lokyitsang Y."/>
            <person name="Lubonja R."/>
            <person name="Lui A."/>
            <person name="MacDonald P."/>
            <person name="Magnisalis V."/>
            <person name="Maru K."/>
            <person name="Matthews C."/>
            <person name="McCusker W."/>
            <person name="McDonough S."/>
            <person name="Mehta T."/>
            <person name="Meldrim J."/>
            <person name="Meneus L."/>
            <person name="Mihai O."/>
            <person name="Mihalev A."/>
            <person name="Mihova T."/>
            <person name="Mittelman R."/>
            <person name="Mlenga V."/>
            <person name="Montmayeur A."/>
            <person name="Mulrain L."/>
            <person name="Navidi A."/>
            <person name="Naylor J."/>
            <person name="Negash T."/>
            <person name="Nguyen T."/>
            <person name="Nguyen N."/>
            <person name="Nicol R."/>
            <person name="Norbu C."/>
            <person name="Norbu N."/>
            <person name="Novod N."/>
            <person name="O'Neill B."/>
            <person name="Osman S."/>
            <person name="Markiewicz E."/>
            <person name="Oyono O.L."/>
            <person name="Patti C."/>
            <person name="Phunkhang P."/>
            <person name="Pierre F."/>
            <person name="Priest M."/>
            <person name="Raghuraman S."/>
            <person name="Rege F."/>
            <person name="Reyes R."/>
            <person name="Rise C."/>
            <person name="Rogov P."/>
            <person name="Ross K."/>
            <person name="Ryan E."/>
            <person name="Settipalli S."/>
            <person name="Shea T."/>
            <person name="Sherpa N."/>
            <person name="Shi L."/>
            <person name="Shih D."/>
            <person name="Sparrow T."/>
            <person name="Spaulding J."/>
            <person name="Stalker J."/>
            <person name="Stange-Thomann N."/>
            <person name="Stavropoulos S."/>
            <person name="Stone C."/>
            <person name="Strader C."/>
            <person name="Tesfaye S."/>
            <person name="Thomson T."/>
            <person name="Thoulutsang Y."/>
            <person name="Thoulutsang D."/>
            <person name="Topham K."/>
            <person name="Topping I."/>
            <person name="Tsamla T."/>
            <person name="Vassiliev H."/>
            <person name="Vo A."/>
            <person name="Wangchuk T."/>
            <person name="Wangdi T."/>
            <person name="Weiand M."/>
            <person name="Wilkinson J."/>
            <person name="Wilson A."/>
            <person name="Yadav S."/>
            <person name="Young G."/>
            <person name="Yu Q."/>
            <person name="Zembek L."/>
            <person name="Zhong D."/>
            <person name="Zimmer A."/>
            <person name="Zwirko Z."/>
            <person name="Jaffe D.B."/>
            <person name="Alvarez P."/>
            <person name="Brockman W."/>
            <person name="Butler J."/>
            <person name="Chin C."/>
            <person name="Gnerre S."/>
            <person name="Grabherr M."/>
            <person name="Kleber M."/>
            <person name="Mauceli E."/>
            <person name="MacCallum I."/>
        </authorList>
    </citation>
    <scope>NUCLEOTIDE SEQUENCE [LARGE SCALE GENOMIC DNA]</scope>
    <source>
        <strain evidence="3">Tucson 14030-0811.24</strain>
    </source>
</reference>
<evidence type="ECO:0000313" key="3">
    <source>
        <dbReference type="Proteomes" id="UP000007798"/>
    </source>
</evidence>
<feature type="region of interest" description="Disordered" evidence="1">
    <location>
        <begin position="350"/>
        <end position="372"/>
    </location>
</feature>
<dbReference type="EMBL" id="CH964161">
    <property type="protein sequence ID" value="EDW80015.2"/>
    <property type="molecule type" value="Genomic_DNA"/>
</dbReference>